<accession>A0A6J0JS33</accession>
<dbReference type="GeneID" id="108809933"/>
<reference evidence="2" key="2">
    <citation type="submission" date="2025-08" db="UniProtKB">
        <authorList>
            <consortium name="RefSeq"/>
        </authorList>
    </citation>
    <scope>IDENTIFICATION</scope>
    <source>
        <tissue evidence="2">Leaf</tissue>
    </source>
</reference>
<evidence type="ECO:0000313" key="2">
    <source>
        <dbReference type="RefSeq" id="XP_018437569.1"/>
    </source>
</evidence>
<reference evidence="1" key="1">
    <citation type="journal article" date="2019" name="Database">
        <title>The radish genome database (RadishGD): an integrated information resource for radish genomics.</title>
        <authorList>
            <person name="Yu H.J."/>
            <person name="Baek S."/>
            <person name="Lee Y.J."/>
            <person name="Cho A."/>
            <person name="Mun J.H."/>
        </authorList>
    </citation>
    <scope>NUCLEOTIDE SEQUENCE [LARGE SCALE GENOMIC DNA]</scope>
    <source>
        <strain evidence="1">cv. WK10039</strain>
    </source>
</reference>
<dbReference type="KEGG" id="rsz:108809933"/>
<organism evidence="1 2">
    <name type="scientific">Raphanus sativus</name>
    <name type="common">Radish</name>
    <name type="synonym">Raphanus raphanistrum var. sativus</name>
    <dbReference type="NCBI Taxonomy" id="3726"/>
    <lineage>
        <taxon>Eukaryota</taxon>
        <taxon>Viridiplantae</taxon>
        <taxon>Streptophyta</taxon>
        <taxon>Embryophyta</taxon>
        <taxon>Tracheophyta</taxon>
        <taxon>Spermatophyta</taxon>
        <taxon>Magnoliopsida</taxon>
        <taxon>eudicotyledons</taxon>
        <taxon>Gunneridae</taxon>
        <taxon>Pentapetalae</taxon>
        <taxon>rosids</taxon>
        <taxon>malvids</taxon>
        <taxon>Brassicales</taxon>
        <taxon>Brassicaceae</taxon>
        <taxon>Brassiceae</taxon>
        <taxon>Raphanus</taxon>
    </lineage>
</organism>
<dbReference type="RefSeq" id="XP_018437569.1">
    <property type="nucleotide sequence ID" value="XM_018582067.2"/>
</dbReference>
<sequence>MLFRRWDPGSQGIKRNRSDLYHNDKIGRIRGRNGTMAIRVILVRRMILWVGANTGSEGSVSSLGSSKWMRKCLYWCLVIWWRRSGRIGNGWVNWSSLRGWIFLSVLSTALQIFNLISSNQLQRRDTDMEKTRRCLLKGIQKTVKRKVETLVADIRLVTNGAMETLHLSQNVGVLCPIGNRVDLIYGLKALCVCWSFFVILLDMRSVHGWVWFILKWLRLLGSRIGDERRSLPPQFLARWSLL</sequence>
<evidence type="ECO:0000313" key="1">
    <source>
        <dbReference type="Proteomes" id="UP000504610"/>
    </source>
</evidence>
<dbReference type="Proteomes" id="UP000504610">
    <property type="component" value="Chromosome 6"/>
</dbReference>
<dbReference type="AlphaFoldDB" id="A0A6J0JS33"/>
<proteinExistence type="predicted"/>
<protein>
    <submittedName>
        <fullName evidence="2">Uncharacterized protein LOC108809933 isoform X1</fullName>
    </submittedName>
</protein>
<dbReference type="OrthoDB" id="10499401at2759"/>
<keyword evidence="1" id="KW-1185">Reference proteome</keyword>
<gene>
    <name evidence="2" type="primary">LOC108809933</name>
</gene>
<name>A0A6J0JS33_RAPSA</name>